<dbReference type="HOGENOM" id="CLU_066194_0_0_9"/>
<dbReference type="GO" id="GO:0003676">
    <property type="term" value="F:nucleic acid binding"/>
    <property type="evidence" value="ECO:0007669"/>
    <property type="project" value="InterPro"/>
</dbReference>
<dbReference type="EMBL" id="HE576794">
    <property type="protein sequence ID" value="CCC73045.1"/>
    <property type="molecule type" value="Genomic_DNA"/>
</dbReference>
<dbReference type="InterPro" id="IPR003615">
    <property type="entry name" value="HNH_nuc"/>
</dbReference>
<dbReference type="CDD" id="cd00085">
    <property type="entry name" value="HNHc"/>
    <property type="match status" value="1"/>
</dbReference>
<name>G0VNL7_MEGEL</name>
<organism evidence="2 3">
    <name type="scientific">Megasphaera elsdenii DSM 20460</name>
    <dbReference type="NCBI Taxonomy" id="1064535"/>
    <lineage>
        <taxon>Bacteria</taxon>
        <taxon>Bacillati</taxon>
        <taxon>Bacillota</taxon>
        <taxon>Negativicutes</taxon>
        <taxon>Veillonellales</taxon>
        <taxon>Veillonellaceae</taxon>
        <taxon>Megasphaera</taxon>
    </lineage>
</organism>
<accession>G0VNL7</accession>
<dbReference type="KEGG" id="med:MELS_0823"/>
<proteinExistence type="predicted"/>
<dbReference type="eggNOG" id="COG1403">
    <property type="taxonomic scope" value="Bacteria"/>
</dbReference>
<protein>
    <recommendedName>
        <fullName evidence="1">HNH domain-containing protein</fullName>
    </recommendedName>
</protein>
<sequence length="276" mass="32907">MNPACRENLFIDDNDIMEKAHINAYFETEDNSYENLIILCPNCHKKFDKTNQISIQTVKEWKKIRREELERFFSIKFKSFDRLKEKVEPILRENYDIYKNYYLNENKTLWKKFEPKILVNNEILKSLFKNNCNLFPDYPNKDYSNLEVIQTFITHVNEFKNTRGDEEKQRQVLFPQEINSIFGITPVSGSIILGAESLEELIKVLRRKGRFESIMLGIDKPYILLKSGGKIFVDDTPRLRQLYFNNYCFRKTGVRLQNLNFALSCLKSRNVPFFIY</sequence>
<dbReference type="GO" id="GO:0004519">
    <property type="term" value="F:endonuclease activity"/>
    <property type="evidence" value="ECO:0007669"/>
    <property type="project" value="InterPro"/>
</dbReference>
<evidence type="ECO:0000313" key="3">
    <source>
        <dbReference type="Proteomes" id="UP000010111"/>
    </source>
</evidence>
<evidence type="ECO:0000259" key="1">
    <source>
        <dbReference type="Pfam" id="PF01844"/>
    </source>
</evidence>
<keyword evidence="3" id="KW-1185">Reference proteome</keyword>
<reference evidence="2 3" key="1">
    <citation type="journal article" date="2011" name="J. Bacteriol.">
        <title>Genome Sequence of the Ruminal Bacterium Megasphaera elsdenii.</title>
        <authorList>
            <person name="Marx H."/>
            <person name="Graf A.B."/>
            <person name="Tatto N."/>
            <person name="Thallinger G.G."/>
            <person name="Mattanovich D."/>
            <person name="Sauer M."/>
        </authorList>
    </citation>
    <scope>NUCLEOTIDE SEQUENCE [LARGE SCALE GENOMIC DNA]</scope>
    <source>
        <strain evidence="2 3">DSM 20460</strain>
    </source>
</reference>
<dbReference type="GO" id="GO:0008270">
    <property type="term" value="F:zinc ion binding"/>
    <property type="evidence" value="ECO:0007669"/>
    <property type="project" value="InterPro"/>
</dbReference>
<dbReference type="AlphaFoldDB" id="G0VNL7"/>
<dbReference type="InterPro" id="IPR002711">
    <property type="entry name" value="HNH"/>
</dbReference>
<dbReference type="Proteomes" id="UP000010111">
    <property type="component" value="Chromosome"/>
</dbReference>
<feature type="domain" description="HNH" evidence="1">
    <location>
        <begin position="12"/>
        <end position="46"/>
    </location>
</feature>
<dbReference type="Pfam" id="PF01844">
    <property type="entry name" value="HNH"/>
    <property type="match status" value="1"/>
</dbReference>
<gene>
    <name evidence="2" type="ORF">MELS_0823</name>
</gene>
<evidence type="ECO:0000313" key="2">
    <source>
        <dbReference type="EMBL" id="CCC73045.1"/>
    </source>
</evidence>